<reference evidence="2 3" key="1">
    <citation type="submission" date="2020-08" db="EMBL/GenBank/DDBJ databases">
        <title>Genomic Encyclopedia of Type Strains, Phase IV (KMG-V): Genome sequencing to study the core and pangenomes of soil and plant-associated prokaryotes.</title>
        <authorList>
            <person name="Whitman W."/>
        </authorList>
    </citation>
    <scope>NUCLEOTIDE SEQUENCE [LARGE SCALE GENOMIC DNA]</scope>
    <source>
        <strain evidence="2 3">X5P3</strain>
    </source>
</reference>
<dbReference type="Pfam" id="PF00903">
    <property type="entry name" value="Glyoxalase"/>
    <property type="match status" value="1"/>
</dbReference>
<dbReference type="PROSITE" id="PS51819">
    <property type="entry name" value="VOC"/>
    <property type="match status" value="1"/>
</dbReference>
<dbReference type="GO" id="GO:0051213">
    <property type="term" value="F:dioxygenase activity"/>
    <property type="evidence" value="ECO:0007669"/>
    <property type="project" value="UniProtKB-KW"/>
</dbReference>
<feature type="domain" description="VOC" evidence="1">
    <location>
        <begin position="3"/>
        <end position="123"/>
    </location>
</feature>
<dbReference type="EMBL" id="JACHIO010000012">
    <property type="protein sequence ID" value="MBB5064637.1"/>
    <property type="molecule type" value="Genomic_DNA"/>
</dbReference>
<keyword evidence="2" id="KW-0456">Lyase</keyword>
<accession>A0A7W8EAB4</accession>
<sequence>MISNSEVMGFIPTVDAVRARAFYEGVLGLRFVSDDPFALVVESNGTLIRITKSGEFKPVPHTILGWRVKDIEEEVQALHARGVTFKRYPPMSQSDLGIWTAPGGARIAWFLDPDGNLLSLSQHPEDE</sequence>
<dbReference type="CDD" id="cd06587">
    <property type="entry name" value="VOC"/>
    <property type="match status" value="1"/>
</dbReference>
<evidence type="ECO:0000313" key="2">
    <source>
        <dbReference type="EMBL" id="MBB5064637.1"/>
    </source>
</evidence>
<gene>
    <name evidence="2" type="ORF">HDF15_002997</name>
</gene>
<comment type="caution">
    <text evidence="2">The sequence shown here is derived from an EMBL/GenBank/DDBJ whole genome shotgun (WGS) entry which is preliminary data.</text>
</comment>
<dbReference type="Proteomes" id="UP000584867">
    <property type="component" value="Unassembled WGS sequence"/>
</dbReference>
<evidence type="ECO:0000259" key="1">
    <source>
        <dbReference type="PROSITE" id="PS51819"/>
    </source>
</evidence>
<dbReference type="Gene3D" id="3.10.180.10">
    <property type="entry name" value="2,3-Dihydroxybiphenyl 1,2-Dioxygenase, domain 1"/>
    <property type="match status" value="1"/>
</dbReference>
<dbReference type="GO" id="GO:0016829">
    <property type="term" value="F:lyase activity"/>
    <property type="evidence" value="ECO:0007669"/>
    <property type="project" value="UniProtKB-KW"/>
</dbReference>
<protein>
    <submittedName>
        <fullName evidence="2">Catechol 2,3-dioxygenase-like lactoylglutathione lyase family enzyme</fullName>
    </submittedName>
</protein>
<proteinExistence type="predicted"/>
<dbReference type="InterPro" id="IPR029068">
    <property type="entry name" value="Glyas_Bleomycin-R_OHBP_Dase"/>
</dbReference>
<keyword evidence="2" id="KW-0223">Dioxygenase</keyword>
<dbReference type="SUPFAM" id="SSF54593">
    <property type="entry name" value="Glyoxalase/Bleomycin resistance protein/Dihydroxybiphenyl dioxygenase"/>
    <property type="match status" value="1"/>
</dbReference>
<name>A0A7W8EAB4_9BACT</name>
<dbReference type="InterPro" id="IPR037523">
    <property type="entry name" value="VOC_core"/>
</dbReference>
<dbReference type="AlphaFoldDB" id="A0A7W8EAB4"/>
<dbReference type="InterPro" id="IPR004360">
    <property type="entry name" value="Glyas_Fos-R_dOase_dom"/>
</dbReference>
<organism evidence="2 3">
    <name type="scientific">Granulicella mallensis</name>
    <dbReference type="NCBI Taxonomy" id="940614"/>
    <lineage>
        <taxon>Bacteria</taxon>
        <taxon>Pseudomonadati</taxon>
        <taxon>Acidobacteriota</taxon>
        <taxon>Terriglobia</taxon>
        <taxon>Terriglobales</taxon>
        <taxon>Acidobacteriaceae</taxon>
        <taxon>Granulicella</taxon>
    </lineage>
</organism>
<evidence type="ECO:0000313" key="3">
    <source>
        <dbReference type="Proteomes" id="UP000584867"/>
    </source>
</evidence>
<dbReference type="RefSeq" id="WP_184256700.1">
    <property type="nucleotide sequence ID" value="NZ_JACHIO010000012.1"/>
</dbReference>
<keyword evidence="2" id="KW-0560">Oxidoreductase</keyword>